<dbReference type="EMBL" id="CAOQHR010000004">
    <property type="protein sequence ID" value="CAI6333713.1"/>
    <property type="molecule type" value="Genomic_DNA"/>
</dbReference>
<evidence type="ECO:0000313" key="2">
    <source>
        <dbReference type="Proteomes" id="UP001152607"/>
    </source>
</evidence>
<dbReference type="AlphaFoldDB" id="A0A9W4UCA3"/>
<accession>A0A9W4UCA3</accession>
<gene>
    <name evidence="1" type="ORF">PDIGIT_LOCUS6761</name>
</gene>
<keyword evidence="2" id="KW-1185">Reference proteome</keyword>
<evidence type="ECO:0000313" key="1">
    <source>
        <dbReference type="EMBL" id="CAI6333713.1"/>
    </source>
</evidence>
<name>A0A9W4UCA3_9PLEO</name>
<protein>
    <submittedName>
        <fullName evidence="1">Uncharacterized protein</fullName>
    </submittedName>
</protein>
<proteinExistence type="predicted"/>
<reference evidence="1" key="1">
    <citation type="submission" date="2023-01" db="EMBL/GenBank/DDBJ databases">
        <authorList>
            <person name="Van Ghelder C."/>
            <person name="Rancurel C."/>
        </authorList>
    </citation>
    <scope>NUCLEOTIDE SEQUENCE</scope>
    <source>
        <strain evidence="1">CNCM I-4278</strain>
    </source>
</reference>
<dbReference type="Proteomes" id="UP001152607">
    <property type="component" value="Unassembled WGS sequence"/>
</dbReference>
<organism evidence="1 2">
    <name type="scientific">Periconia digitata</name>
    <dbReference type="NCBI Taxonomy" id="1303443"/>
    <lineage>
        <taxon>Eukaryota</taxon>
        <taxon>Fungi</taxon>
        <taxon>Dikarya</taxon>
        <taxon>Ascomycota</taxon>
        <taxon>Pezizomycotina</taxon>
        <taxon>Dothideomycetes</taxon>
        <taxon>Pleosporomycetidae</taxon>
        <taxon>Pleosporales</taxon>
        <taxon>Massarineae</taxon>
        <taxon>Periconiaceae</taxon>
        <taxon>Periconia</taxon>
    </lineage>
</organism>
<sequence length="102" mass="11041">MSISLSVVRAETKVESTAGSLTGSVEDDIWCESSSSRLAMTWWFIYASVGGVMSRWTSSWFNFAACIGGHRYSAANAGLVKVLQRRATSSSQCIVGRATMFS</sequence>
<comment type="caution">
    <text evidence="1">The sequence shown here is derived from an EMBL/GenBank/DDBJ whole genome shotgun (WGS) entry which is preliminary data.</text>
</comment>